<dbReference type="CDD" id="cd18079">
    <property type="entry name" value="S-AdoMet_synt"/>
    <property type="match status" value="1"/>
</dbReference>
<dbReference type="InterPro" id="IPR022631">
    <property type="entry name" value="ADOMET_SYNTHASE_CS"/>
</dbReference>
<feature type="binding site" description="in other chain" evidence="10">
    <location>
        <position position="286"/>
    </location>
    <ligand>
        <name>L-methionine</name>
        <dbReference type="ChEBI" id="CHEBI:57844"/>
        <note>ligand shared between two neighboring subunits</note>
    </ligand>
</feature>
<comment type="catalytic activity">
    <reaction evidence="10">
        <text>L-methionine + ATP + H2O = S-adenosyl-L-methionine + phosphate + diphosphate</text>
        <dbReference type="Rhea" id="RHEA:21080"/>
        <dbReference type="ChEBI" id="CHEBI:15377"/>
        <dbReference type="ChEBI" id="CHEBI:30616"/>
        <dbReference type="ChEBI" id="CHEBI:33019"/>
        <dbReference type="ChEBI" id="CHEBI:43474"/>
        <dbReference type="ChEBI" id="CHEBI:57844"/>
        <dbReference type="ChEBI" id="CHEBI:59789"/>
        <dbReference type="EC" id="2.5.1.6"/>
    </reaction>
</comment>
<feature type="domain" description="S-adenosylmethionine synthetase C-terminal" evidence="15">
    <location>
        <begin position="249"/>
        <end position="387"/>
    </location>
</feature>
<sequence length="404" mass="44093">MAEFKSRQLFTSESVTEGHPDKMCDQISDAILDEILKKDPNARVACETSVTTGLVLVAGEITTSTYVDIPRVVRDTIKGIGYTRAKYGFDAETCAVLVSIDEQSADIAQGVDKALEAREGQMTEEEIESIGAGDQGLMFGFATNETKELMPLPISLSHKLARRLAEVRKEEIIDYLRPDAKTQVTIEYDEQGKPARVDTIVISTQHHPETTLEQIQHDMKTHVINEVVPAELIDEQTKYFINPTGRFVIGGPQGDAGLTGRKIIVDTYGGYARHGGGAFSGKDATKVDRSGAYAARYVAKNIVAAGLADKAEVQLAYAIGVAQPVSIAVDTFGTGKVSESELVTLVRKNFDLRPAGIIRMLDLRRPIYKQTAAYGHFGRTDVSLPWEETDKAAVLKEQASIKTV</sequence>
<dbReference type="InterPro" id="IPR022636">
    <property type="entry name" value="S-AdoMet_synthetase_sfam"/>
</dbReference>
<feature type="binding site" description="in other chain" evidence="10">
    <location>
        <begin position="179"/>
        <end position="181"/>
    </location>
    <ligand>
        <name>ATP</name>
        <dbReference type="ChEBI" id="CHEBI:30616"/>
        <note>ligand shared between two neighboring subunits</note>
    </ligand>
</feature>
<reference evidence="16" key="1">
    <citation type="submission" date="2022-06" db="EMBL/GenBank/DDBJ databases">
        <title>Alkalicoccobacillus porphyridii sp. nov., isolated from a marine red alga, Porphyridium purpureum and reclassification of Shouchella plakortidis and Shouchella gibsonii as Alkalicoccobacillus plakortidis comb. nov. and Alkalicoccobacillus gibsonii comb. nov.</title>
        <authorList>
            <person name="Kim K.H."/>
            <person name="Lee J.K."/>
            <person name="Han D.M."/>
            <person name="Baek J.H."/>
            <person name="Jeon C.O."/>
        </authorList>
    </citation>
    <scope>NUCLEOTIDE SEQUENCE</scope>
    <source>
        <strain evidence="16">DSM 19153</strain>
    </source>
</reference>
<feature type="domain" description="S-adenosylmethionine synthetase N-terminal" evidence="13">
    <location>
        <begin position="8"/>
        <end position="105"/>
    </location>
</feature>
<feature type="binding site" evidence="10">
    <location>
        <position position="278"/>
    </location>
    <ligand>
        <name>ATP</name>
        <dbReference type="ChEBI" id="CHEBI:30616"/>
        <note>ligand shared between two neighboring subunits</note>
    </ligand>
</feature>
<organism evidence="16 17">
    <name type="scientific">Alkalicoccobacillus plakortidis</name>
    <dbReference type="NCBI Taxonomy" id="444060"/>
    <lineage>
        <taxon>Bacteria</taxon>
        <taxon>Bacillati</taxon>
        <taxon>Bacillota</taxon>
        <taxon>Bacilli</taxon>
        <taxon>Bacillales</taxon>
        <taxon>Bacillaceae</taxon>
        <taxon>Alkalicoccobacillus</taxon>
    </lineage>
</organism>
<feature type="binding site" evidence="10">
    <location>
        <position position="255"/>
    </location>
    <ligand>
        <name>L-methionine</name>
        <dbReference type="ChEBI" id="CHEBI:57844"/>
        <note>ligand shared between two neighboring subunits</note>
    </ligand>
</feature>
<feature type="binding site" description="in other chain" evidence="10">
    <location>
        <position position="19"/>
    </location>
    <ligand>
        <name>ATP</name>
        <dbReference type="ChEBI" id="CHEBI:30616"/>
        <note>ligand shared between two neighboring subunits</note>
    </ligand>
</feature>
<comment type="subunit">
    <text evidence="10">Homotetramer; dimer of dimers.</text>
</comment>
<evidence type="ECO:0000256" key="2">
    <source>
        <dbReference type="ARBA" id="ARBA00009685"/>
    </source>
</evidence>
<comment type="function">
    <text evidence="10">Catalyzes the formation of S-adenosylmethionine (AdoMet) from methionine and ATP. The overall synthetic reaction is composed of two sequential steps, AdoMet formation and the subsequent tripolyphosphate hydrolysis which occurs prior to release of AdoMet from the enzyme.</text>
</comment>
<evidence type="ECO:0000256" key="11">
    <source>
        <dbReference type="RuleBase" id="RU000542"/>
    </source>
</evidence>
<dbReference type="Gene3D" id="3.30.300.10">
    <property type="match status" value="3"/>
</dbReference>
<dbReference type="PIRSF" id="PIRSF000497">
    <property type="entry name" value="MAT"/>
    <property type="match status" value="1"/>
</dbReference>
<accession>A0ABT0XI29</accession>
<dbReference type="InterPro" id="IPR002133">
    <property type="entry name" value="S-AdoMet_synthetase"/>
</dbReference>
<feature type="region of interest" description="Flexible loop" evidence="10">
    <location>
        <begin position="103"/>
        <end position="113"/>
    </location>
</feature>
<name>A0ABT0XI29_9BACI</name>
<dbReference type="PROSITE" id="PS00377">
    <property type="entry name" value="ADOMET_SYNTHASE_2"/>
    <property type="match status" value="1"/>
</dbReference>
<dbReference type="EMBL" id="JAMQJY010000001">
    <property type="protein sequence ID" value="MCM2675370.1"/>
    <property type="molecule type" value="Genomic_DNA"/>
</dbReference>
<evidence type="ECO:0000256" key="6">
    <source>
        <dbReference type="ARBA" id="ARBA00022741"/>
    </source>
</evidence>
<keyword evidence="9 10" id="KW-0630">Potassium</keyword>
<dbReference type="RefSeq" id="WP_251605944.1">
    <property type="nucleotide sequence ID" value="NZ_JAMQJY010000001.1"/>
</dbReference>
<dbReference type="HAMAP" id="MF_00086">
    <property type="entry name" value="S_AdoMet_synth1"/>
    <property type="match status" value="1"/>
</dbReference>
<dbReference type="EC" id="2.5.1.6" evidence="10"/>
<evidence type="ECO:0000256" key="10">
    <source>
        <dbReference type="HAMAP-Rule" id="MF_00086"/>
    </source>
</evidence>
<keyword evidence="4 10" id="KW-0808">Transferase</keyword>
<keyword evidence="7 10" id="KW-0067">ATP-binding</keyword>
<dbReference type="InterPro" id="IPR022628">
    <property type="entry name" value="S-AdoMet_synt_N"/>
</dbReference>
<evidence type="ECO:0000256" key="12">
    <source>
        <dbReference type="RuleBase" id="RU004462"/>
    </source>
</evidence>
<evidence type="ECO:0000259" key="14">
    <source>
        <dbReference type="Pfam" id="PF02772"/>
    </source>
</evidence>
<dbReference type="NCBIfam" id="TIGR01034">
    <property type="entry name" value="metK"/>
    <property type="match status" value="1"/>
</dbReference>
<feature type="binding site" evidence="10">
    <location>
        <position position="255"/>
    </location>
    <ligand>
        <name>ATP</name>
        <dbReference type="ChEBI" id="CHEBI:30616"/>
        <note>ligand shared between two neighboring subunits</note>
    </ligand>
</feature>
<dbReference type="InterPro" id="IPR022629">
    <property type="entry name" value="S-AdoMet_synt_central"/>
</dbReference>
<comment type="cofactor">
    <cofactor evidence="10">
        <name>Mg(2+)</name>
        <dbReference type="ChEBI" id="CHEBI:18420"/>
    </cofactor>
    <text evidence="10">Binds 2 divalent ions per subunit.</text>
</comment>
<dbReference type="Proteomes" id="UP001203665">
    <property type="component" value="Unassembled WGS sequence"/>
</dbReference>
<evidence type="ECO:0000256" key="4">
    <source>
        <dbReference type="ARBA" id="ARBA00022679"/>
    </source>
</evidence>
<gene>
    <name evidence="10 16" type="primary">metK</name>
    <name evidence="16" type="ORF">NDM98_07625</name>
</gene>
<evidence type="ECO:0000256" key="1">
    <source>
        <dbReference type="ARBA" id="ARBA00005224"/>
    </source>
</evidence>
<evidence type="ECO:0000256" key="3">
    <source>
        <dbReference type="ARBA" id="ARBA00022563"/>
    </source>
</evidence>
<keyword evidence="8 10" id="KW-0460">Magnesium</keyword>
<keyword evidence="10" id="KW-0963">Cytoplasm</keyword>
<feature type="binding site" evidence="10">
    <location>
        <position position="47"/>
    </location>
    <ligand>
        <name>K(+)</name>
        <dbReference type="ChEBI" id="CHEBI:29103"/>
    </ligand>
</feature>
<feature type="binding site" evidence="10">
    <location>
        <position position="21"/>
    </location>
    <ligand>
        <name>Mg(2+)</name>
        <dbReference type="ChEBI" id="CHEBI:18420"/>
    </ligand>
</feature>
<proteinExistence type="inferred from homology"/>
<evidence type="ECO:0000256" key="5">
    <source>
        <dbReference type="ARBA" id="ARBA00022723"/>
    </source>
</evidence>
<feature type="binding site" description="in other chain" evidence="10">
    <location>
        <position position="103"/>
    </location>
    <ligand>
        <name>L-methionine</name>
        <dbReference type="ChEBI" id="CHEBI:57844"/>
        <note>ligand shared between two neighboring subunits</note>
    </ligand>
</feature>
<comment type="cofactor">
    <cofactor evidence="10">
        <name>K(+)</name>
        <dbReference type="ChEBI" id="CHEBI:29103"/>
    </cofactor>
    <text evidence="10">Binds 1 potassium ion per subunit.</text>
</comment>
<dbReference type="PANTHER" id="PTHR11964">
    <property type="entry name" value="S-ADENOSYLMETHIONINE SYNTHETASE"/>
    <property type="match status" value="1"/>
</dbReference>
<evidence type="ECO:0000256" key="7">
    <source>
        <dbReference type="ARBA" id="ARBA00022840"/>
    </source>
</evidence>
<feature type="binding site" description="in other chain" evidence="10">
    <location>
        <position position="60"/>
    </location>
    <ligand>
        <name>L-methionine</name>
        <dbReference type="ChEBI" id="CHEBI:57844"/>
        <note>ligand shared between two neighboring subunits</note>
    </ligand>
</feature>
<dbReference type="PROSITE" id="PS00376">
    <property type="entry name" value="ADOMET_SYNTHASE_1"/>
    <property type="match status" value="1"/>
</dbReference>
<dbReference type="GO" id="GO:0004478">
    <property type="term" value="F:methionine adenosyltransferase activity"/>
    <property type="evidence" value="ECO:0007669"/>
    <property type="project" value="UniProtKB-EC"/>
</dbReference>
<protein>
    <recommendedName>
        <fullName evidence="10">S-adenosylmethionine synthase</fullName>
        <shortName evidence="10">AdoMet synthase</shortName>
        <ecNumber evidence="10">2.5.1.6</ecNumber>
    </recommendedName>
    <alternativeName>
        <fullName evidence="10">MAT</fullName>
    </alternativeName>
    <alternativeName>
        <fullName evidence="10">Methionine adenosyltransferase</fullName>
    </alternativeName>
</protein>
<feature type="binding site" description="in other chain" evidence="10">
    <location>
        <begin position="246"/>
        <end position="247"/>
    </location>
    <ligand>
        <name>ATP</name>
        <dbReference type="ChEBI" id="CHEBI:30616"/>
        <note>ligand shared between two neighboring subunits</note>
    </ligand>
</feature>
<evidence type="ECO:0000313" key="16">
    <source>
        <dbReference type="EMBL" id="MCM2675370.1"/>
    </source>
</evidence>
<evidence type="ECO:0000256" key="9">
    <source>
        <dbReference type="ARBA" id="ARBA00022958"/>
    </source>
</evidence>
<dbReference type="InterPro" id="IPR022630">
    <property type="entry name" value="S-AdoMet_synt_C"/>
</dbReference>
<feature type="binding site" evidence="10">
    <location>
        <position position="282"/>
    </location>
    <ligand>
        <name>ATP</name>
        <dbReference type="ChEBI" id="CHEBI:30616"/>
        <note>ligand shared between two neighboring subunits</note>
    </ligand>
</feature>
<dbReference type="Pfam" id="PF02772">
    <property type="entry name" value="S-AdoMet_synt_M"/>
    <property type="match status" value="1"/>
</dbReference>
<comment type="similarity">
    <text evidence="2 10 12">Belongs to the AdoMet synthase family.</text>
</comment>
<dbReference type="SUPFAM" id="SSF55973">
    <property type="entry name" value="S-adenosylmethionine synthetase"/>
    <property type="match status" value="3"/>
</dbReference>
<feature type="binding site" description="in other chain" evidence="10">
    <location>
        <begin position="261"/>
        <end position="262"/>
    </location>
    <ligand>
        <name>ATP</name>
        <dbReference type="ChEBI" id="CHEBI:30616"/>
        <note>ligand shared between two neighboring subunits</note>
    </ligand>
</feature>
<keyword evidence="5 10" id="KW-0479">Metal-binding</keyword>
<feature type="domain" description="S-adenosylmethionine synthetase central" evidence="14">
    <location>
        <begin position="130"/>
        <end position="247"/>
    </location>
</feature>
<evidence type="ECO:0000259" key="15">
    <source>
        <dbReference type="Pfam" id="PF02773"/>
    </source>
</evidence>
<keyword evidence="3 10" id="KW-0554">One-carbon metabolism</keyword>
<keyword evidence="17" id="KW-1185">Reference proteome</keyword>
<evidence type="ECO:0000313" key="17">
    <source>
        <dbReference type="Proteomes" id="UP001203665"/>
    </source>
</evidence>
<evidence type="ECO:0000259" key="13">
    <source>
        <dbReference type="Pfam" id="PF00438"/>
    </source>
</evidence>
<dbReference type="Pfam" id="PF00438">
    <property type="entry name" value="S-AdoMet_synt_N"/>
    <property type="match status" value="1"/>
</dbReference>
<keyword evidence="6 10" id="KW-0547">Nucleotide-binding</keyword>
<evidence type="ECO:0000256" key="8">
    <source>
        <dbReference type="ARBA" id="ARBA00022842"/>
    </source>
</evidence>
<comment type="pathway">
    <text evidence="1 10">Amino-acid biosynthesis; S-adenosyl-L-methionine biosynthesis; S-adenosyl-L-methionine from L-methionine: step 1/1.</text>
</comment>
<comment type="caution">
    <text evidence="16">The sequence shown here is derived from an EMBL/GenBank/DDBJ whole genome shotgun (WGS) entry which is preliminary data.</text>
</comment>
<dbReference type="Pfam" id="PF02773">
    <property type="entry name" value="S-AdoMet_synt_C"/>
    <property type="match status" value="1"/>
</dbReference>
<comment type="subcellular location">
    <subcellularLocation>
        <location evidence="10 11">Cytoplasm</location>
    </subcellularLocation>
</comment>